<name>A0ABU0UV77_ACIBI</name>
<gene>
    <name evidence="2" type="ORF">QE380_001387</name>
</gene>
<dbReference type="EMBL" id="JAUTBK010000002">
    <property type="protein sequence ID" value="MDQ1208464.1"/>
    <property type="molecule type" value="Genomic_DNA"/>
</dbReference>
<evidence type="ECO:0000313" key="3">
    <source>
        <dbReference type="Proteomes" id="UP001233360"/>
    </source>
</evidence>
<reference evidence="2 3" key="1">
    <citation type="submission" date="2023-07" db="EMBL/GenBank/DDBJ databases">
        <title>Functional and genomic diversity of the sorghum phyllosphere microbiome.</title>
        <authorList>
            <person name="Shade A."/>
        </authorList>
    </citation>
    <scope>NUCLEOTIDE SEQUENCE [LARGE SCALE GENOMIC DNA]</scope>
    <source>
        <strain evidence="2 3">SORGH_AS_0887</strain>
    </source>
</reference>
<comment type="caution">
    <text evidence="2">The sequence shown here is derived from an EMBL/GenBank/DDBJ whole genome shotgun (WGS) entry which is preliminary data.</text>
</comment>
<evidence type="ECO:0000256" key="1">
    <source>
        <dbReference type="SAM" id="SignalP"/>
    </source>
</evidence>
<accession>A0ABU0UV77</accession>
<dbReference type="Proteomes" id="UP001233360">
    <property type="component" value="Unassembled WGS sequence"/>
</dbReference>
<evidence type="ECO:0000313" key="2">
    <source>
        <dbReference type="EMBL" id="MDQ1208464.1"/>
    </source>
</evidence>
<feature type="signal peptide" evidence="1">
    <location>
        <begin position="1"/>
        <end position="21"/>
    </location>
</feature>
<proteinExistence type="predicted"/>
<keyword evidence="1" id="KW-0732">Signal</keyword>
<dbReference type="GeneID" id="45233241"/>
<dbReference type="RefSeq" id="WP_004922400.1">
    <property type="nucleotide sequence ID" value="NZ_BCMA01000013.1"/>
</dbReference>
<sequence>MNKKYVLGLLSLCLVTTSSFADVKSNLKPLTNQELSQIEGQGGADLSLSLSLNHALPTGNGLANTYQCANGANQFCRLAIAFNNRQDQNGNLYWLVFKKIQGTLAIDKFQLDGTTVTVDTNQYRSALKLTFLDAYPIQIRNFGFGALSIETDTGSSDAQKGYLSTFVPSSYTGFDQGMERGFVGVNMNGNLALSGSVKIFSCNGSATSRC</sequence>
<keyword evidence="3" id="KW-1185">Reference proteome</keyword>
<feature type="chain" id="PRO_5046982377" evidence="1">
    <location>
        <begin position="22"/>
        <end position="210"/>
    </location>
</feature>
<organism evidence="2 3">
    <name type="scientific">Acinetobacter baylyi</name>
    <dbReference type="NCBI Taxonomy" id="202950"/>
    <lineage>
        <taxon>Bacteria</taxon>
        <taxon>Pseudomonadati</taxon>
        <taxon>Pseudomonadota</taxon>
        <taxon>Gammaproteobacteria</taxon>
        <taxon>Moraxellales</taxon>
        <taxon>Moraxellaceae</taxon>
        <taxon>Acinetobacter</taxon>
    </lineage>
</organism>
<protein>
    <submittedName>
        <fullName evidence="2">Uncharacterized protein</fullName>
    </submittedName>
</protein>